<proteinExistence type="predicted"/>
<feature type="signal peptide" evidence="1">
    <location>
        <begin position="1"/>
        <end position="25"/>
    </location>
</feature>
<organism evidence="3 5">
    <name type="scientific">Dracunculus medinensis</name>
    <name type="common">Guinea worm</name>
    <dbReference type="NCBI Taxonomy" id="318479"/>
    <lineage>
        <taxon>Eukaryota</taxon>
        <taxon>Metazoa</taxon>
        <taxon>Ecdysozoa</taxon>
        <taxon>Nematoda</taxon>
        <taxon>Chromadorea</taxon>
        <taxon>Rhabditida</taxon>
        <taxon>Spirurina</taxon>
        <taxon>Dracunculoidea</taxon>
        <taxon>Dracunculidae</taxon>
        <taxon>Dracunculus</taxon>
    </lineage>
</organism>
<dbReference type="Proteomes" id="UP000038040">
    <property type="component" value="Unplaced"/>
</dbReference>
<dbReference type="AlphaFoldDB" id="A0A0N4U0M9"/>
<dbReference type="WBParaSite" id="DME_0000011501-mRNA-1">
    <property type="protein sequence ID" value="DME_0000011501-mRNA-1"/>
    <property type="gene ID" value="DME_0000011501"/>
</dbReference>
<reference evidence="2 4" key="2">
    <citation type="submission" date="2018-11" db="EMBL/GenBank/DDBJ databases">
        <authorList>
            <consortium name="Pathogen Informatics"/>
        </authorList>
    </citation>
    <scope>NUCLEOTIDE SEQUENCE [LARGE SCALE GENOMIC DNA]</scope>
</reference>
<gene>
    <name evidence="2" type="ORF">DME_LOCUS4475</name>
</gene>
<keyword evidence="1" id="KW-0732">Signal</keyword>
<reference evidence="5" key="1">
    <citation type="submission" date="2017-02" db="UniProtKB">
        <authorList>
            <consortium name="WormBaseParasite"/>
        </authorList>
    </citation>
    <scope>IDENTIFICATION</scope>
</reference>
<feature type="chain" id="PRO_5033720652" evidence="1">
    <location>
        <begin position="26"/>
        <end position="168"/>
    </location>
</feature>
<evidence type="ECO:0000256" key="1">
    <source>
        <dbReference type="SAM" id="SignalP"/>
    </source>
</evidence>
<protein>
    <submittedName>
        <fullName evidence="2 5">Uncharacterized protein</fullName>
    </submittedName>
</protein>
<dbReference type="Proteomes" id="UP000274756">
    <property type="component" value="Unassembled WGS sequence"/>
</dbReference>
<name>A0A0N4U0M9_DRAME</name>
<evidence type="ECO:0000313" key="3">
    <source>
        <dbReference type="Proteomes" id="UP000038040"/>
    </source>
</evidence>
<evidence type="ECO:0000313" key="4">
    <source>
        <dbReference type="Proteomes" id="UP000274756"/>
    </source>
</evidence>
<accession>A0A0N4U0M9</accession>
<sequence length="168" mass="18757">MENSTTIIYLVFFLLVVTFAAQAKADGSDKTALKKIFVAAKNGANKAQIIANINKILKQKMKNLVNSKRKDGVKTHTRHPLQSRKNISYPHSCPPPFLGERKNGKIVKQAPVPRISQKVTSLRNDLRKRIDEIIGGSKTIEKMAIKKIKMPIKIIYKRRGAVGASKVL</sequence>
<evidence type="ECO:0000313" key="5">
    <source>
        <dbReference type="WBParaSite" id="DME_0000011501-mRNA-1"/>
    </source>
</evidence>
<keyword evidence="4" id="KW-1185">Reference proteome</keyword>
<dbReference type="EMBL" id="UYYG01001150">
    <property type="protein sequence ID" value="VDN54502.1"/>
    <property type="molecule type" value="Genomic_DNA"/>
</dbReference>
<evidence type="ECO:0000313" key="2">
    <source>
        <dbReference type="EMBL" id="VDN54502.1"/>
    </source>
</evidence>